<evidence type="ECO:0000313" key="2">
    <source>
        <dbReference type="EMBL" id="KPG36718.1"/>
    </source>
</evidence>
<dbReference type="PANTHER" id="PTHR39456:SF1">
    <property type="entry name" value="METAL-DEPENDENT HYDROLASE"/>
    <property type="match status" value="1"/>
</dbReference>
<dbReference type="AlphaFoldDB" id="A0A0N1CKZ9"/>
<dbReference type="GeneID" id="45765367"/>
<dbReference type="PIRSF" id="PIRSF007580">
    <property type="entry name" value="UCP07580"/>
    <property type="match status" value="1"/>
</dbReference>
<dbReference type="PATRIC" id="fig|83262.10.peg.2057"/>
<dbReference type="Pfam" id="PF10118">
    <property type="entry name" value="Metal_hydrol"/>
    <property type="match status" value="1"/>
</dbReference>
<protein>
    <submittedName>
        <fullName evidence="3">Metal-dependent hydrolase</fullName>
    </submittedName>
</protein>
<accession>A0A0N1CKZ9</accession>
<evidence type="ECO:0000313" key="1">
    <source>
        <dbReference type="EMBL" id="KPG16240.1"/>
    </source>
</evidence>
<keyword evidence="5" id="KW-1185">Reference proteome</keyword>
<evidence type="ECO:0000313" key="6">
    <source>
        <dbReference type="Proteomes" id="UP000186919"/>
    </source>
</evidence>
<dbReference type="EMBL" id="LJFO01000002">
    <property type="protein sequence ID" value="KPG16240.1"/>
    <property type="molecule type" value="Genomic_DNA"/>
</dbReference>
<dbReference type="STRING" id="83262.BAB75_15980"/>
<proteinExistence type="predicted"/>
<sequence length="302" mass="34044">MAVVEQRRRGDGTRALPKVRRMNFRFGEPAPMKKHYVEGDIVFSHLVSLLSGAFPPGEESFIRSVRNYADQITDPVLKKRVAGFIGQEAMHGREHRKLNEKIIGMGYPLVRIMNFEEGSRRERLVIALEKRAPKIAHLAMTAAAEHYTAVLAQRVLSSAELQEIPMSDEVHHLLNWHAMEEMEHKSVAFDVYRSVGGPESVRIGVMSLIWAGTLPFMTLAVLASILTDPSGWKPLAVLRQTIDVYRGPLVKGLMRDIAEYMRPGFHPDDIDTEELLEDWQAILFGSDGELNDRLPGRRAVGQ</sequence>
<organism evidence="3 6">
    <name type="scientific">Mycobacteroides immunogenum</name>
    <dbReference type="NCBI Taxonomy" id="83262"/>
    <lineage>
        <taxon>Bacteria</taxon>
        <taxon>Bacillati</taxon>
        <taxon>Actinomycetota</taxon>
        <taxon>Actinomycetes</taxon>
        <taxon>Mycobacteriales</taxon>
        <taxon>Mycobacteriaceae</taxon>
        <taxon>Mycobacteroides</taxon>
    </lineage>
</organism>
<comment type="caution">
    <text evidence="3">The sequence shown here is derived from an EMBL/GenBank/DDBJ whole genome shotgun (WGS) entry which is preliminary data.</text>
</comment>
<evidence type="ECO:0000313" key="4">
    <source>
        <dbReference type="Proteomes" id="UP000037843"/>
    </source>
</evidence>
<dbReference type="Proteomes" id="UP000186919">
    <property type="component" value="Unassembled WGS sequence"/>
</dbReference>
<dbReference type="GO" id="GO:0016787">
    <property type="term" value="F:hydrolase activity"/>
    <property type="evidence" value="ECO:0007669"/>
    <property type="project" value="UniProtKB-KW"/>
</dbReference>
<name>A0A0N1CKZ9_9MYCO</name>
<dbReference type="EMBL" id="LJFS01000003">
    <property type="protein sequence ID" value="KPG36718.1"/>
    <property type="molecule type" value="Genomic_DNA"/>
</dbReference>
<gene>
    <name evidence="1" type="ORF">AN908_04475</name>
    <name evidence="2" type="ORF">AN912_03700</name>
    <name evidence="3" type="ORF">AWB85_16950</name>
</gene>
<dbReference type="Proteomes" id="UP000037962">
    <property type="component" value="Unassembled WGS sequence"/>
</dbReference>
<dbReference type="OrthoDB" id="4760165at2"/>
<dbReference type="KEGG" id="miz:BAB75_15980"/>
<dbReference type="RefSeq" id="WP_043075435.1">
    <property type="nucleotide sequence ID" value="NZ_CP011530.1"/>
</dbReference>
<evidence type="ECO:0000313" key="5">
    <source>
        <dbReference type="Proteomes" id="UP000037962"/>
    </source>
</evidence>
<reference evidence="3 6" key="2">
    <citation type="submission" date="2016-01" db="EMBL/GenBank/DDBJ databases">
        <title>Mycobacterium immunogenum strain CD11_6 genome sequencing and assembly.</title>
        <authorList>
            <person name="Kaur G."/>
            <person name="Nair G.R."/>
            <person name="Mayilraj S."/>
        </authorList>
    </citation>
    <scope>NUCLEOTIDE SEQUENCE [LARGE SCALE GENOMIC DNA]</scope>
    <source>
        <strain evidence="3 6">CD11-6</strain>
    </source>
</reference>
<reference evidence="4 5" key="1">
    <citation type="submission" date="2015-09" db="EMBL/GenBank/DDBJ databases">
        <title>Genome Sequences of Mycobacterium immunogenum Isolates, Recuperated from a Chloraminated Drinking Water Distribution System Simulator Subjected to Episodes of Nitrification.</title>
        <authorList>
            <person name="Gomez-Alvarez V."/>
            <person name="Revetta R.P."/>
        </authorList>
    </citation>
    <scope>NUCLEOTIDE SEQUENCE [LARGE SCALE GENOMIC DNA]</scope>
    <source>
        <strain evidence="1 4">H008</strain>
        <strain evidence="2 5">H076</strain>
    </source>
</reference>
<dbReference type="PANTHER" id="PTHR39456">
    <property type="entry name" value="METAL-DEPENDENT HYDROLASE"/>
    <property type="match status" value="1"/>
</dbReference>
<evidence type="ECO:0000313" key="3">
    <source>
        <dbReference type="EMBL" id="OAT66413.1"/>
    </source>
</evidence>
<keyword evidence="3" id="KW-0378">Hydrolase</keyword>
<dbReference type="EMBL" id="LQYE01000032">
    <property type="protein sequence ID" value="OAT66413.1"/>
    <property type="molecule type" value="Genomic_DNA"/>
</dbReference>
<dbReference type="Proteomes" id="UP000037843">
    <property type="component" value="Unassembled WGS sequence"/>
</dbReference>
<dbReference type="InterPro" id="IPR016516">
    <property type="entry name" value="UCP07580"/>
</dbReference>